<feature type="domain" description="GHMP kinase N-terminal" evidence="6">
    <location>
        <begin position="74"/>
        <end position="145"/>
    </location>
</feature>
<dbReference type="GO" id="GO:0005524">
    <property type="term" value="F:ATP binding"/>
    <property type="evidence" value="ECO:0007669"/>
    <property type="project" value="UniProtKB-KW"/>
</dbReference>
<dbReference type="InterPro" id="IPR020568">
    <property type="entry name" value="Ribosomal_Su5_D2-typ_SF"/>
</dbReference>
<dbReference type="Gene3D" id="3.30.230.120">
    <property type="match status" value="1"/>
</dbReference>
<accession>A0A1M7GCT3</accession>
<dbReference type="SUPFAM" id="SSF54211">
    <property type="entry name" value="Ribosomal protein S5 domain 2-like"/>
    <property type="match status" value="1"/>
</dbReference>
<evidence type="ECO:0000256" key="2">
    <source>
        <dbReference type="ARBA" id="ARBA00022741"/>
    </source>
</evidence>
<evidence type="ECO:0000313" key="8">
    <source>
        <dbReference type="EMBL" id="SHM13986.1"/>
    </source>
</evidence>
<dbReference type="SUPFAM" id="SSF55060">
    <property type="entry name" value="GHMP Kinase, C-terminal domain"/>
    <property type="match status" value="1"/>
</dbReference>
<evidence type="ECO:0000256" key="3">
    <source>
        <dbReference type="ARBA" id="ARBA00022777"/>
    </source>
</evidence>
<dbReference type="GO" id="GO:0042352">
    <property type="term" value="P:GDP-L-fucose salvage"/>
    <property type="evidence" value="ECO:0007669"/>
    <property type="project" value="TreeGrafter"/>
</dbReference>
<evidence type="ECO:0000256" key="4">
    <source>
        <dbReference type="ARBA" id="ARBA00022840"/>
    </source>
</evidence>
<dbReference type="InterPro" id="IPR052203">
    <property type="entry name" value="GHMP_Kinase-Related"/>
</dbReference>
<organism evidence="8 9">
    <name type="scientific">Ruminococcus flavefaciens</name>
    <dbReference type="NCBI Taxonomy" id="1265"/>
    <lineage>
        <taxon>Bacteria</taxon>
        <taxon>Bacillati</taxon>
        <taxon>Bacillota</taxon>
        <taxon>Clostridia</taxon>
        <taxon>Eubacteriales</taxon>
        <taxon>Oscillospiraceae</taxon>
        <taxon>Ruminococcus</taxon>
    </lineage>
</organism>
<evidence type="ECO:0000313" key="9">
    <source>
        <dbReference type="Proteomes" id="UP000184394"/>
    </source>
</evidence>
<dbReference type="PANTHER" id="PTHR32463:SF0">
    <property type="entry name" value="L-FUCOSE KINASE"/>
    <property type="match status" value="1"/>
</dbReference>
<keyword evidence="4" id="KW-0067">ATP-binding</keyword>
<dbReference type="PIRSF" id="PIRSF036406">
    <property type="entry name" value="Hept_kin"/>
    <property type="match status" value="1"/>
</dbReference>
<protein>
    <submittedName>
        <fullName evidence="8">D-glycero-alpha-D-manno-heptose-7-phosphate kinase</fullName>
    </submittedName>
</protein>
<evidence type="ECO:0000259" key="7">
    <source>
        <dbReference type="Pfam" id="PF08544"/>
    </source>
</evidence>
<dbReference type="Proteomes" id="UP000184394">
    <property type="component" value="Unassembled WGS sequence"/>
</dbReference>
<dbReference type="Pfam" id="PF00288">
    <property type="entry name" value="GHMP_kinases_N"/>
    <property type="match status" value="1"/>
</dbReference>
<evidence type="ECO:0000256" key="1">
    <source>
        <dbReference type="ARBA" id="ARBA00022679"/>
    </source>
</evidence>
<evidence type="ECO:0000259" key="6">
    <source>
        <dbReference type="Pfam" id="PF00288"/>
    </source>
</evidence>
<sequence>MGGGGSDIISYSSKYGGKVIGFSIDSYVTSMISAQNEFQKRNVIKYYDVEEYENSSEITNPFLRAAMEISDVTSRYSMSILSDTPPGSGLGGSAAFLNSVISAAYSLEHDSLKKEELAEISSSIEIEKLKLPVGKQDHYLSALGGMNMITFNKDGTVEIEPIRVRENCAGYLKNRLLLFHTNICRKAGEQLEFQSKKIVENNEKTICLVDYMKELVGDVYNAFSSDSPDEIGPIIQKHWKYKYSLNNNKVNSDMNDLFELCYKNGADGCKILGAGGGGFILISTKEGAQQEIRRILTEKNMRELKFDIDYGGTQIYELGGKQ</sequence>
<keyword evidence="3 8" id="KW-0418">Kinase</keyword>
<dbReference type="GO" id="GO:0050201">
    <property type="term" value="F:fucokinase activity"/>
    <property type="evidence" value="ECO:0007669"/>
    <property type="project" value="TreeGrafter"/>
</dbReference>
<proteinExistence type="inferred from homology"/>
<dbReference type="EMBL" id="FRCT01000001">
    <property type="protein sequence ID" value="SHM13986.1"/>
    <property type="molecule type" value="Genomic_DNA"/>
</dbReference>
<dbReference type="InterPro" id="IPR036554">
    <property type="entry name" value="GHMP_kinase_C_sf"/>
</dbReference>
<dbReference type="PANTHER" id="PTHR32463">
    <property type="entry name" value="L-FUCOSE KINASE"/>
    <property type="match status" value="1"/>
</dbReference>
<dbReference type="PRINTS" id="PR00960">
    <property type="entry name" value="LMBPPROTEIN"/>
</dbReference>
<comment type="similarity">
    <text evidence="5">Belongs to the GHMP kinase family.</text>
</comment>
<dbReference type="InterPro" id="IPR006204">
    <property type="entry name" value="GHMP_kinase_N_dom"/>
</dbReference>
<reference evidence="8 9" key="1">
    <citation type="submission" date="2016-11" db="EMBL/GenBank/DDBJ databases">
        <authorList>
            <person name="Jaros S."/>
            <person name="Januszkiewicz K."/>
            <person name="Wedrychowicz H."/>
        </authorList>
    </citation>
    <scope>NUCLEOTIDE SEQUENCE [LARGE SCALE GENOMIC DNA]</scope>
    <source>
        <strain evidence="8 9">Y1</strain>
    </source>
</reference>
<dbReference type="InterPro" id="IPR013750">
    <property type="entry name" value="GHMP_kinase_C_dom"/>
</dbReference>
<feature type="domain" description="GHMP kinase C-terminal" evidence="7">
    <location>
        <begin position="249"/>
        <end position="298"/>
    </location>
</feature>
<keyword evidence="2" id="KW-0547">Nucleotide-binding</keyword>
<dbReference type="InterPro" id="IPR014606">
    <property type="entry name" value="Heptose_7-P_kinase"/>
</dbReference>
<evidence type="ECO:0000256" key="5">
    <source>
        <dbReference type="ARBA" id="ARBA00038121"/>
    </source>
</evidence>
<gene>
    <name evidence="8" type="ORF">SAMN04487860_101213</name>
</gene>
<keyword evidence="1" id="KW-0808">Transferase</keyword>
<dbReference type="InterPro" id="IPR001174">
    <property type="entry name" value="HddA/FKP"/>
</dbReference>
<dbReference type="Pfam" id="PF08544">
    <property type="entry name" value="GHMP_kinases_C"/>
    <property type="match status" value="1"/>
</dbReference>
<name>A0A1M7GCT3_RUMFL</name>
<dbReference type="AlphaFoldDB" id="A0A1M7GCT3"/>